<dbReference type="PROSITE" id="PS00211">
    <property type="entry name" value="ABC_TRANSPORTER_1"/>
    <property type="match status" value="1"/>
</dbReference>
<dbReference type="InterPro" id="IPR017871">
    <property type="entry name" value="ABC_transporter-like_CS"/>
</dbReference>
<comment type="subcellular location">
    <subcellularLocation>
        <location evidence="1">Cell membrane</location>
        <topology evidence="1">Peripheral membrane protein</topology>
    </subcellularLocation>
</comment>
<evidence type="ECO:0000256" key="2">
    <source>
        <dbReference type="ARBA" id="ARBA00005417"/>
    </source>
</evidence>
<keyword evidence="3" id="KW-0813">Transport</keyword>
<dbReference type="PANTHER" id="PTHR43297:SF2">
    <property type="entry name" value="DIPEPTIDE TRANSPORT ATP-BINDING PROTEIN DPPD"/>
    <property type="match status" value="1"/>
</dbReference>
<dbReference type="NCBIfam" id="TIGR01727">
    <property type="entry name" value="oligo_HPY"/>
    <property type="match status" value="1"/>
</dbReference>
<evidence type="ECO:0000313" key="10">
    <source>
        <dbReference type="Proteomes" id="UP000602050"/>
    </source>
</evidence>
<dbReference type="AlphaFoldDB" id="A0A8J3EJB4"/>
<reference evidence="9" key="2">
    <citation type="submission" date="2020-09" db="EMBL/GenBank/DDBJ databases">
        <authorList>
            <person name="Sun Q."/>
            <person name="Zhou Y."/>
        </authorList>
    </citation>
    <scope>NUCLEOTIDE SEQUENCE</scope>
    <source>
        <strain evidence="9">CGMCC 1.12360</strain>
    </source>
</reference>
<evidence type="ECO:0000313" key="9">
    <source>
        <dbReference type="EMBL" id="GGH70195.1"/>
    </source>
</evidence>
<dbReference type="GO" id="GO:0016887">
    <property type="term" value="F:ATP hydrolysis activity"/>
    <property type="evidence" value="ECO:0007669"/>
    <property type="project" value="InterPro"/>
</dbReference>
<evidence type="ECO:0000256" key="7">
    <source>
        <dbReference type="ARBA" id="ARBA00023136"/>
    </source>
</evidence>
<evidence type="ECO:0000256" key="3">
    <source>
        <dbReference type="ARBA" id="ARBA00022448"/>
    </source>
</evidence>
<comment type="similarity">
    <text evidence="2">Belongs to the ABC transporter superfamily.</text>
</comment>
<name>A0A8J3EJB4_9BACI</name>
<comment type="caution">
    <text evidence="9">The sequence shown here is derived from an EMBL/GenBank/DDBJ whole genome shotgun (WGS) entry which is preliminary data.</text>
</comment>
<evidence type="ECO:0000256" key="1">
    <source>
        <dbReference type="ARBA" id="ARBA00004202"/>
    </source>
</evidence>
<keyword evidence="5" id="KW-0547">Nucleotide-binding</keyword>
<dbReference type="FunFam" id="3.40.50.300:FF:000016">
    <property type="entry name" value="Oligopeptide ABC transporter ATP-binding component"/>
    <property type="match status" value="1"/>
</dbReference>
<sequence>MENVSKLLEVKDLRVSFHTYNGEVQAVRGVNFHVNKGETLAIVGESGSGKSVTTSAIMGLLPKPQAEIKSGQILFEGEDLVKKSNKEMQKIRGADISMVFQDPMTSLNPTMKVGNQIMEGLIKHQGLSRTEARKKAVELLDQVGIPHPEVRINQYPHQFSGGMRQRVVIAIALACNPKLLIADEPTTALDVTIQAQILELMKDIQKQTESAIIFITHDLGVVANVADRVAVMYAGKIVEMGTVDDIFYDPRHPYTWGLLGSMPTLDSEEEELYAIPGSPPDMLNPPKGDAFAPRNKFALEIDLVKEPPMFQISDTHYAATWLLHEHAPKIEPPASVKKRMEGFAKTGGKA</sequence>
<dbReference type="SMART" id="SM00382">
    <property type="entry name" value="AAA"/>
    <property type="match status" value="1"/>
</dbReference>
<evidence type="ECO:0000256" key="5">
    <source>
        <dbReference type="ARBA" id="ARBA00022741"/>
    </source>
</evidence>
<dbReference type="PANTHER" id="PTHR43297">
    <property type="entry name" value="OLIGOPEPTIDE TRANSPORT ATP-BINDING PROTEIN APPD"/>
    <property type="match status" value="1"/>
</dbReference>
<protein>
    <submittedName>
        <fullName evidence="9">ABC transporter ATP-binding protein</fullName>
    </submittedName>
</protein>
<gene>
    <name evidence="9" type="ORF">GCM10010978_04860</name>
</gene>
<dbReference type="EMBL" id="BMEV01000006">
    <property type="protein sequence ID" value="GGH70195.1"/>
    <property type="molecule type" value="Genomic_DNA"/>
</dbReference>
<accession>A0A8J3EJB4</accession>
<dbReference type="GO" id="GO:0015833">
    <property type="term" value="P:peptide transport"/>
    <property type="evidence" value="ECO:0007669"/>
    <property type="project" value="InterPro"/>
</dbReference>
<reference evidence="9" key="1">
    <citation type="journal article" date="2014" name="Int. J. Syst. Evol. Microbiol.">
        <title>Complete genome sequence of Corynebacterium casei LMG S-19264T (=DSM 44701T), isolated from a smear-ripened cheese.</title>
        <authorList>
            <consortium name="US DOE Joint Genome Institute (JGI-PGF)"/>
            <person name="Walter F."/>
            <person name="Albersmeier A."/>
            <person name="Kalinowski J."/>
            <person name="Ruckert C."/>
        </authorList>
    </citation>
    <scope>NUCLEOTIDE SEQUENCE</scope>
    <source>
        <strain evidence="9">CGMCC 1.12360</strain>
    </source>
</reference>
<dbReference type="Gene3D" id="3.40.50.300">
    <property type="entry name" value="P-loop containing nucleotide triphosphate hydrolases"/>
    <property type="match status" value="1"/>
</dbReference>
<dbReference type="GO" id="GO:0005886">
    <property type="term" value="C:plasma membrane"/>
    <property type="evidence" value="ECO:0007669"/>
    <property type="project" value="UniProtKB-SubCell"/>
</dbReference>
<dbReference type="InterPro" id="IPR003439">
    <property type="entry name" value="ABC_transporter-like_ATP-bd"/>
</dbReference>
<evidence type="ECO:0000256" key="6">
    <source>
        <dbReference type="ARBA" id="ARBA00022840"/>
    </source>
</evidence>
<dbReference type="PROSITE" id="PS50893">
    <property type="entry name" value="ABC_TRANSPORTER_2"/>
    <property type="match status" value="1"/>
</dbReference>
<dbReference type="InterPro" id="IPR027417">
    <property type="entry name" value="P-loop_NTPase"/>
</dbReference>
<dbReference type="Pfam" id="PF00005">
    <property type="entry name" value="ABC_tran"/>
    <property type="match status" value="1"/>
</dbReference>
<dbReference type="Pfam" id="PF08352">
    <property type="entry name" value="oligo_HPY"/>
    <property type="match status" value="1"/>
</dbReference>
<evidence type="ECO:0000259" key="8">
    <source>
        <dbReference type="PROSITE" id="PS50893"/>
    </source>
</evidence>
<organism evidence="9 10">
    <name type="scientific">Compostibacillus humi</name>
    <dbReference type="NCBI Taxonomy" id="1245525"/>
    <lineage>
        <taxon>Bacteria</taxon>
        <taxon>Bacillati</taxon>
        <taxon>Bacillota</taxon>
        <taxon>Bacilli</taxon>
        <taxon>Bacillales</taxon>
        <taxon>Bacillaceae</taxon>
        <taxon>Compostibacillus</taxon>
    </lineage>
</organism>
<feature type="domain" description="ABC transporter" evidence="8">
    <location>
        <begin position="8"/>
        <end position="259"/>
    </location>
</feature>
<proteinExistence type="inferred from homology"/>
<keyword evidence="7" id="KW-0472">Membrane</keyword>
<dbReference type="GO" id="GO:0005524">
    <property type="term" value="F:ATP binding"/>
    <property type="evidence" value="ECO:0007669"/>
    <property type="project" value="UniProtKB-KW"/>
</dbReference>
<dbReference type="InterPro" id="IPR050388">
    <property type="entry name" value="ABC_Ni/Peptide_Import"/>
</dbReference>
<keyword evidence="6 9" id="KW-0067">ATP-binding</keyword>
<keyword evidence="10" id="KW-1185">Reference proteome</keyword>
<dbReference type="Proteomes" id="UP000602050">
    <property type="component" value="Unassembled WGS sequence"/>
</dbReference>
<keyword evidence="4" id="KW-1003">Cell membrane</keyword>
<dbReference type="InterPro" id="IPR003593">
    <property type="entry name" value="AAA+_ATPase"/>
</dbReference>
<dbReference type="InterPro" id="IPR013563">
    <property type="entry name" value="Oligopep_ABC_C"/>
</dbReference>
<dbReference type="SUPFAM" id="SSF52540">
    <property type="entry name" value="P-loop containing nucleoside triphosphate hydrolases"/>
    <property type="match status" value="1"/>
</dbReference>
<evidence type="ECO:0000256" key="4">
    <source>
        <dbReference type="ARBA" id="ARBA00022475"/>
    </source>
</evidence>
<dbReference type="CDD" id="cd03257">
    <property type="entry name" value="ABC_NikE_OppD_transporters"/>
    <property type="match status" value="1"/>
</dbReference>